<dbReference type="Pfam" id="PF13539">
    <property type="entry name" value="Peptidase_M15_4"/>
    <property type="match status" value="1"/>
</dbReference>
<accession>R9AYM9</accession>
<dbReference type="InterPro" id="IPR039561">
    <property type="entry name" value="Peptidase_M15C"/>
</dbReference>
<dbReference type="EMBL" id="AQFM01000037">
    <property type="protein sequence ID" value="EOR07262.1"/>
    <property type="molecule type" value="Genomic_DNA"/>
</dbReference>
<dbReference type="eggNOG" id="COG3108">
    <property type="taxonomic scope" value="Bacteria"/>
</dbReference>
<dbReference type="InterPro" id="IPR009045">
    <property type="entry name" value="Zn_M74/Hedgehog-like"/>
</dbReference>
<dbReference type="Gene3D" id="3.30.1380.10">
    <property type="match status" value="1"/>
</dbReference>
<dbReference type="Proteomes" id="UP000016201">
    <property type="component" value="Unassembled WGS sequence"/>
</dbReference>
<dbReference type="GO" id="GO:0008233">
    <property type="term" value="F:peptidase activity"/>
    <property type="evidence" value="ECO:0007669"/>
    <property type="project" value="InterPro"/>
</dbReference>
<dbReference type="CDD" id="cd14845">
    <property type="entry name" value="L-Ala-D-Glu_peptidase_like"/>
    <property type="match status" value="1"/>
</dbReference>
<proteinExistence type="predicted"/>
<dbReference type="PATRIC" id="fig|1120927.3.peg.2084"/>
<dbReference type="RefSeq" id="WP_016167201.1">
    <property type="nucleotide sequence ID" value="NZ_JHZG01000017.1"/>
</dbReference>
<organism evidence="2 3">
    <name type="scientific">Acinetobacter tandoii DSM 14970 = CIP 107469</name>
    <dbReference type="NCBI Taxonomy" id="1120927"/>
    <lineage>
        <taxon>Bacteria</taxon>
        <taxon>Pseudomonadati</taxon>
        <taxon>Pseudomonadota</taxon>
        <taxon>Gammaproteobacteria</taxon>
        <taxon>Moraxellales</taxon>
        <taxon>Moraxellaceae</taxon>
        <taxon>Acinetobacter</taxon>
    </lineage>
</organism>
<reference evidence="2 3" key="1">
    <citation type="submission" date="2013-03" db="EMBL/GenBank/DDBJ databases">
        <title>The Genome Sequence of Acinetobacter tandoii CIP 107469.</title>
        <authorList>
            <consortium name="The Broad Institute Genome Sequencing Platform"/>
            <consortium name="The Broad Institute Genome Sequencing Center for Infectious Disease"/>
            <person name="Cerqueira G."/>
            <person name="Feldgarden M."/>
            <person name="Courvalin P."/>
            <person name="Perichon B."/>
            <person name="Grillot-Courvalin C."/>
            <person name="Clermont D."/>
            <person name="Rocha E."/>
            <person name="Yoon E.-J."/>
            <person name="Nemec A."/>
            <person name="Walker B."/>
            <person name="Young S.K."/>
            <person name="Zeng Q."/>
            <person name="Gargeya S."/>
            <person name="Fitzgerald M."/>
            <person name="Haas B."/>
            <person name="Abouelleil A."/>
            <person name="Alvarado L."/>
            <person name="Arachchi H.M."/>
            <person name="Berlin A.M."/>
            <person name="Chapman S.B."/>
            <person name="Dewar J."/>
            <person name="Goldberg J."/>
            <person name="Griggs A."/>
            <person name="Gujja S."/>
            <person name="Hansen M."/>
            <person name="Howarth C."/>
            <person name="Imamovic A."/>
            <person name="Larimer J."/>
            <person name="McCowan C."/>
            <person name="Murphy C."/>
            <person name="Neiman D."/>
            <person name="Pearson M."/>
            <person name="Priest M."/>
            <person name="Roberts A."/>
            <person name="Saif S."/>
            <person name="Shea T."/>
            <person name="Sisk P."/>
            <person name="Sykes S."/>
            <person name="Wortman J."/>
            <person name="Nusbaum C."/>
            <person name="Birren B."/>
        </authorList>
    </citation>
    <scope>NUCLEOTIDE SEQUENCE [LARGE SCALE GENOMIC DNA]</scope>
    <source>
        <strain evidence="2 3">CIP 107469</strain>
    </source>
</reference>
<evidence type="ECO:0000313" key="2">
    <source>
        <dbReference type="EMBL" id="EOR07262.1"/>
    </source>
</evidence>
<evidence type="ECO:0000313" key="3">
    <source>
        <dbReference type="Proteomes" id="UP000016201"/>
    </source>
</evidence>
<dbReference type="AlphaFoldDB" id="R9AYM9"/>
<dbReference type="OrthoDB" id="8479979at2"/>
<protein>
    <recommendedName>
        <fullName evidence="1">Peptidase M15C domain-containing protein</fullName>
    </recommendedName>
</protein>
<evidence type="ECO:0000259" key="1">
    <source>
        <dbReference type="Pfam" id="PF13539"/>
    </source>
</evidence>
<gene>
    <name evidence="2" type="ORF">I593_02149</name>
</gene>
<sequence length="133" mass="15142">MSEVQKKKFVLSRLSLSRLEGVHPDLVKVVKRAIEITEVDFRVSEGLRTKARQAELVKSGASQTQNSRHLTGHAVDLVAMIGLDIRWDWPLYYKIADAVKQAAKELNVPIEWGGDWKTFKDGPHFQLPWGSYK</sequence>
<keyword evidence="3" id="KW-1185">Reference proteome</keyword>
<comment type="caution">
    <text evidence="2">The sequence shown here is derived from an EMBL/GenBank/DDBJ whole genome shotgun (WGS) entry which is preliminary data.</text>
</comment>
<dbReference type="SUPFAM" id="SSF55166">
    <property type="entry name" value="Hedgehog/DD-peptidase"/>
    <property type="match status" value="1"/>
</dbReference>
<name>R9AYM9_9GAMM</name>
<feature type="domain" description="Peptidase M15C" evidence="1">
    <location>
        <begin position="62"/>
        <end position="127"/>
    </location>
</feature>